<evidence type="ECO:0000313" key="2">
    <source>
        <dbReference type="Proteomes" id="UP000029221"/>
    </source>
</evidence>
<accession>A0A090Q409</accession>
<gene>
    <name evidence="1" type="ORF">JCM19294_1976</name>
</gene>
<protein>
    <submittedName>
        <fullName evidence="1">Uncharacterized protein</fullName>
    </submittedName>
</protein>
<sequence length="185" mass="21599">MLLIAFFVFDKAAYFILSGYAKIQEDNRLELLLNGELQHDIIVLGSSRGASNIDAFQLEKHLQKTTYNLSYRGSDVRFQELIFRKYLEHHSAPEKVLLVVDNPYAILKESTLGMRYDRLYPLAHYNEVNSILIEKNQHSWVSSFLYFLRVHPNQLVFNKEKQKSKFPLNARGSQLLPDRSTYLTI</sequence>
<name>A0A090Q409_9FLAO</name>
<evidence type="ECO:0000313" key="1">
    <source>
        <dbReference type="EMBL" id="GAK96463.1"/>
    </source>
</evidence>
<dbReference type="AlphaFoldDB" id="A0A090Q409"/>
<dbReference type="RefSeq" id="WP_042277774.1">
    <property type="nucleotide sequence ID" value="NZ_BBML01000002.1"/>
</dbReference>
<reference evidence="1" key="1">
    <citation type="journal article" date="2014" name="Genome Announc.">
        <title>Draft Genome Sequences of Marine Flavobacterium Nonlabens Strains NR17, NR24, NR27, NR32, NR33, and Ara13.</title>
        <authorList>
            <person name="Nakanishi M."/>
            <person name="Meirelles P."/>
            <person name="Suzuki R."/>
            <person name="Takatani N."/>
            <person name="Mino S."/>
            <person name="Suda W."/>
            <person name="Oshima K."/>
            <person name="Hattori M."/>
            <person name="Ohkuma M."/>
            <person name="Hosokawa M."/>
            <person name="Miyashita K."/>
            <person name="Thompson F.L."/>
            <person name="Niwa A."/>
            <person name="Sawabe T."/>
            <person name="Sawabe T."/>
        </authorList>
    </citation>
    <scope>NUCLEOTIDE SEQUENCE [LARGE SCALE GENOMIC DNA]</scope>
    <source>
        <strain evidence="1">JCM 19294</strain>
    </source>
</reference>
<comment type="caution">
    <text evidence="1">The sequence shown here is derived from an EMBL/GenBank/DDBJ whole genome shotgun (WGS) entry which is preliminary data.</text>
</comment>
<dbReference type="Proteomes" id="UP000029221">
    <property type="component" value="Unassembled WGS sequence"/>
</dbReference>
<dbReference type="eggNOG" id="ENOG50317XQ">
    <property type="taxonomic scope" value="Bacteria"/>
</dbReference>
<organism evidence="1 2">
    <name type="scientific">Nonlabens tegetincola</name>
    <dbReference type="NCBI Taxonomy" id="323273"/>
    <lineage>
        <taxon>Bacteria</taxon>
        <taxon>Pseudomonadati</taxon>
        <taxon>Bacteroidota</taxon>
        <taxon>Flavobacteriia</taxon>
        <taxon>Flavobacteriales</taxon>
        <taxon>Flavobacteriaceae</taxon>
        <taxon>Nonlabens</taxon>
    </lineage>
</organism>
<dbReference type="EMBL" id="BBML01000002">
    <property type="protein sequence ID" value="GAK96463.1"/>
    <property type="molecule type" value="Genomic_DNA"/>
</dbReference>
<keyword evidence="2" id="KW-1185">Reference proteome</keyword>
<proteinExistence type="predicted"/>